<dbReference type="Proteomes" id="UP000838412">
    <property type="component" value="Chromosome 5"/>
</dbReference>
<evidence type="ECO:0000256" key="2">
    <source>
        <dbReference type="SAM" id="SignalP"/>
    </source>
</evidence>
<proteinExistence type="predicted"/>
<accession>A0A8J9ZZ64</accession>
<reference evidence="3" key="1">
    <citation type="submission" date="2022-01" db="EMBL/GenBank/DDBJ databases">
        <authorList>
            <person name="Braso-Vives M."/>
        </authorList>
    </citation>
    <scope>NUCLEOTIDE SEQUENCE</scope>
</reference>
<keyword evidence="2" id="KW-0732">Signal</keyword>
<evidence type="ECO:0000313" key="3">
    <source>
        <dbReference type="EMBL" id="CAH1264791.1"/>
    </source>
</evidence>
<protein>
    <submittedName>
        <fullName evidence="3">Hypp3063 protein</fullName>
    </submittedName>
</protein>
<evidence type="ECO:0000313" key="4">
    <source>
        <dbReference type="Proteomes" id="UP000838412"/>
    </source>
</evidence>
<feature type="chain" id="PRO_5035459804" evidence="2">
    <location>
        <begin position="25"/>
        <end position="109"/>
    </location>
</feature>
<gene>
    <name evidence="3" type="primary">Hypp3063</name>
    <name evidence="3" type="ORF">BLAG_LOCUS19017</name>
</gene>
<name>A0A8J9ZZ64_BRALA</name>
<evidence type="ECO:0000256" key="1">
    <source>
        <dbReference type="SAM" id="Phobius"/>
    </source>
</evidence>
<dbReference type="InterPro" id="IPR031742">
    <property type="entry name" value="DUF4730"/>
</dbReference>
<dbReference type="Pfam" id="PF15873">
    <property type="entry name" value="DUF4730"/>
    <property type="match status" value="1"/>
</dbReference>
<feature type="transmembrane region" description="Helical" evidence="1">
    <location>
        <begin position="34"/>
        <end position="52"/>
    </location>
</feature>
<keyword evidence="1" id="KW-0472">Membrane</keyword>
<dbReference type="PANTHER" id="PTHR36878">
    <property type="entry name" value="SMALL INTEGRAL MEMBRANE PROTEIN 30"/>
    <property type="match status" value="1"/>
</dbReference>
<keyword evidence="1" id="KW-0812">Transmembrane</keyword>
<dbReference type="AlphaFoldDB" id="A0A8J9ZZ64"/>
<dbReference type="EMBL" id="OV696690">
    <property type="protein sequence ID" value="CAH1264791.1"/>
    <property type="molecule type" value="Genomic_DNA"/>
</dbReference>
<sequence>MAELLQVLLLSLQVLAFFLPGADAFDGGDAVALILGLIIGILGICACLGWNLKNELQLRREKTKPTRRPPVYTEEETQRYMCFENNSHCFHNIVNNPHGFRNSKGPGFS</sequence>
<feature type="signal peptide" evidence="2">
    <location>
        <begin position="1"/>
        <end position="24"/>
    </location>
</feature>
<keyword evidence="1" id="KW-1133">Transmembrane helix</keyword>
<organism evidence="3 4">
    <name type="scientific">Branchiostoma lanceolatum</name>
    <name type="common">Common lancelet</name>
    <name type="synonym">Amphioxus lanceolatum</name>
    <dbReference type="NCBI Taxonomy" id="7740"/>
    <lineage>
        <taxon>Eukaryota</taxon>
        <taxon>Metazoa</taxon>
        <taxon>Chordata</taxon>
        <taxon>Cephalochordata</taxon>
        <taxon>Leptocardii</taxon>
        <taxon>Amphioxiformes</taxon>
        <taxon>Branchiostomatidae</taxon>
        <taxon>Branchiostoma</taxon>
    </lineage>
</organism>
<keyword evidence="4" id="KW-1185">Reference proteome</keyword>
<dbReference type="PANTHER" id="PTHR36878:SF1">
    <property type="entry name" value="SMALL INTEGRAL MEMBRANE PROTEIN 30"/>
    <property type="match status" value="1"/>
</dbReference>